<evidence type="ECO:0000256" key="2">
    <source>
        <dbReference type="SAM" id="MobiDB-lite"/>
    </source>
</evidence>
<feature type="region of interest" description="Disordered" evidence="2">
    <location>
        <begin position="180"/>
        <end position="222"/>
    </location>
</feature>
<name>A0A0N4Z2W3_PARTI</name>
<dbReference type="InterPro" id="IPR035914">
    <property type="entry name" value="Sperma_CUB_dom_sf"/>
</dbReference>
<organism evidence="4 5">
    <name type="scientific">Parastrongyloides trichosuri</name>
    <name type="common">Possum-specific nematode worm</name>
    <dbReference type="NCBI Taxonomy" id="131310"/>
    <lineage>
        <taxon>Eukaryota</taxon>
        <taxon>Metazoa</taxon>
        <taxon>Ecdysozoa</taxon>
        <taxon>Nematoda</taxon>
        <taxon>Chromadorea</taxon>
        <taxon>Rhabditida</taxon>
        <taxon>Tylenchina</taxon>
        <taxon>Panagrolaimomorpha</taxon>
        <taxon>Strongyloidoidea</taxon>
        <taxon>Strongyloididae</taxon>
        <taxon>Parastrongyloides</taxon>
    </lineage>
</organism>
<dbReference type="Proteomes" id="UP000038045">
    <property type="component" value="Unplaced"/>
</dbReference>
<keyword evidence="1" id="KW-1015">Disulfide bond</keyword>
<dbReference type="Gene3D" id="2.60.120.290">
    <property type="entry name" value="Spermadhesin, CUB domain"/>
    <property type="match status" value="1"/>
</dbReference>
<dbReference type="InterPro" id="IPR000859">
    <property type="entry name" value="CUB_dom"/>
</dbReference>
<evidence type="ECO:0000313" key="5">
    <source>
        <dbReference type="WBParaSite" id="PTRK_0000124600.1"/>
    </source>
</evidence>
<dbReference type="AlphaFoldDB" id="A0A0N4Z2W3"/>
<dbReference type="WBParaSite" id="PTRK_0000124600.1">
    <property type="protein sequence ID" value="PTRK_0000124600.1"/>
    <property type="gene ID" value="PTRK_0000124600"/>
</dbReference>
<reference evidence="5" key="1">
    <citation type="submission" date="2017-02" db="UniProtKB">
        <authorList>
            <consortium name="WormBaseParasite"/>
        </authorList>
    </citation>
    <scope>IDENTIFICATION</scope>
</reference>
<feature type="domain" description="EGF-like" evidence="3">
    <location>
        <begin position="44"/>
        <end position="55"/>
    </location>
</feature>
<accession>A0A0N4Z2W3</accession>
<evidence type="ECO:0000256" key="1">
    <source>
        <dbReference type="ARBA" id="ARBA00023157"/>
    </source>
</evidence>
<sequence>QQVDLSFADLKLLNYHFCNKTVKPKKRNVCQNGGFVHPKNTSRCICPNGFRHPNCAKILKSNETCQNNTGYINLTASKTFILKGNGTNNCTYLIKAPKDHKIKIRIREVNTKKVKKGQKCSPEMGLEIKHRNDFAPAGLCLCGNYSHLKFRSMSNKVMVLYRGKGEFNRISLRLTSVPRTNGTESEAKETTQVITTTTKKETTIKKKKEVKKKDQKKDKKKN</sequence>
<protein>
    <submittedName>
        <fullName evidence="5">CUB domain-containing protein</fullName>
    </submittedName>
</protein>
<evidence type="ECO:0000313" key="4">
    <source>
        <dbReference type="Proteomes" id="UP000038045"/>
    </source>
</evidence>
<evidence type="ECO:0000259" key="3">
    <source>
        <dbReference type="PROSITE" id="PS01186"/>
    </source>
</evidence>
<dbReference type="SUPFAM" id="SSF49854">
    <property type="entry name" value="Spermadhesin, CUB domain"/>
    <property type="match status" value="1"/>
</dbReference>
<proteinExistence type="predicted"/>
<keyword evidence="4" id="KW-1185">Reference proteome</keyword>
<feature type="compositionally biased region" description="Basic and acidic residues" evidence="2">
    <location>
        <begin position="211"/>
        <end position="222"/>
    </location>
</feature>
<dbReference type="Pfam" id="PF00431">
    <property type="entry name" value="CUB"/>
    <property type="match status" value="1"/>
</dbReference>
<dbReference type="PROSITE" id="PS01186">
    <property type="entry name" value="EGF_2"/>
    <property type="match status" value="1"/>
</dbReference>
<dbReference type="InterPro" id="IPR000742">
    <property type="entry name" value="EGF"/>
</dbReference>